<dbReference type="EMBL" id="VDFR01000036">
    <property type="protein sequence ID" value="TNC48419.1"/>
    <property type="molecule type" value="Genomic_DNA"/>
</dbReference>
<dbReference type="Pfam" id="PF05949">
    <property type="entry name" value="DUF881"/>
    <property type="match status" value="1"/>
</dbReference>
<evidence type="ECO:0000256" key="1">
    <source>
        <dbReference type="ARBA" id="ARBA00009108"/>
    </source>
</evidence>
<evidence type="ECO:0000313" key="3">
    <source>
        <dbReference type="EMBL" id="TNC48419.1"/>
    </source>
</evidence>
<dbReference type="GO" id="GO:0005886">
    <property type="term" value="C:plasma membrane"/>
    <property type="evidence" value="ECO:0007669"/>
    <property type="project" value="TreeGrafter"/>
</dbReference>
<dbReference type="PANTHER" id="PTHR37313:SF4">
    <property type="entry name" value="CONSERVED MEMBRANE PROTEIN-RELATED"/>
    <property type="match status" value="1"/>
</dbReference>
<reference evidence="3 5" key="1">
    <citation type="submission" date="2019-05" db="EMBL/GenBank/DDBJ databases">
        <title>Mumia sp. nov., isolated from the intestinal contents of plateau pika (Ochotona curzoniae) in the Qinghai-Tibet plateau of China.</title>
        <authorList>
            <person name="Tian Z."/>
        </authorList>
    </citation>
    <scope>NUCLEOTIDE SEQUENCE [LARGE SCALE GENOMIC DNA]</scope>
    <source>
        <strain evidence="5">527</strain>
        <strain evidence="3">Z527</strain>
    </source>
</reference>
<dbReference type="Gene3D" id="3.30.70.1880">
    <property type="entry name" value="Protein of unknown function DUF881"/>
    <property type="match status" value="1"/>
</dbReference>
<protein>
    <submittedName>
        <fullName evidence="3">DUF881 domain-containing protein</fullName>
    </submittedName>
</protein>
<evidence type="ECO:0000313" key="5">
    <source>
        <dbReference type="Proteomes" id="UP000306740"/>
    </source>
</evidence>
<dbReference type="InterPro" id="IPR010273">
    <property type="entry name" value="DUF881"/>
</dbReference>
<comment type="caution">
    <text evidence="3">The sequence shown here is derived from an EMBL/GenBank/DDBJ whole genome shotgun (WGS) entry which is preliminary data.</text>
</comment>
<keyword evidence="2" id="KW-0175">Coiled coil</keyword>
<accession>A0A5C4MR59</accession>
<name>A0A5C4MR59_9ACTN</name>
<dbReference type="PANTHER" id="PTHR37313">
    <property type="entry name" value="UPF0749 PROTEIN RV1825"/>
    <property type="match status" value="1"/>
</dbReference>
<feature type="coiled-coil region" evidence="2">
    <location>
        <begin position="33"/>
        <end position="74"/>
    </location>
</feature>
<evidence type="ECO:0000256" key="2">
    <source>
        <dbReference type="SAM" id="Coils"/>
    </source>
</evidence>
<comment type="similarity">
    <text evidence="1">Belongs to the UPF0749 family.</text>
</comment>
<dbReference type="Proteomes" id="UP000306740">
    <property type="component" value="Unassembled WGS sequence"/>
</dbReference>
<organism evidence="3 5">
    <name type="scientific">Mumia zhuanghuii</name>
    <dbReference type="NCBI Taxonomy" id="2585211"/>
    <lineage>
        <taxon>Bacteria</taxon>
        <taxon>Bacillati</taxon>
        <taxon>Actinomycetota</taxon>
        <taxon>Actinomycetes</taxon>
        <taxon>Propionibacteriales</taxon>
        <taxon>Nocardioidaceae</taxon>
        <taxon>Mumia</taxon>
    </lineage>
</organism>
<dbReference type="OrthoDB" id="3214641at2"/>
<dbReference type="AlphaFoldDB" id="A0A5C4MR59"/>
<gene>
    <name evidence="4" type="ORF">FHE65_02140</name>
    <name evidence="3" type="ORF">FHE65_07280</name>
</gene>
<proteinExistence type="inferred from homology"/>
<dbReference type="EMBL" id="VDFR01000009">
    <property type="protein sequence ID" value="TNC51347.1"/>
    <property type="molecule type" value="Genomic_DNA"/>
</dbReference>
<evidence type="ECO:0000313" key="4">
    <source>
        <dbReference type="EMBL" id="TNC51347.1"/>
    </source>
</evidence>
<sequence length="225" mass="24039">MTTALAGVLFVTSAISSEGNDLRQETTDLPTLVEQRREKVASAQQTVDDLSAQIASLTDEVDNAEVSKARKETRSLRAPAGFTEVSGPGLRVTLEDAPRDVDEPGLDPNLLVVHQQDIQAFVNALWEGGATAVTLQGQRLISTTGIKCVGNTVILNGVPYSPPYIIEGVGSVDGLYAGLSRSGAVQTYRDYAERYQLGLTISPKDEVVAPAYSGSVDLQYAKRLD</sequence>